<dbReference type="GO" id="GO:0005737">
    <property type="term" value="C:cytoplasm"/>
    <property type="evidence" value="ECO:0007669"/>
    <property type="project" value="UniProtKB-SubCell"/>
</dbReference>
<proteinExistence type="inferred from homology"/>
<dbReference type="InterPro" id="IPR010075">
    <property type="entry name" value="PRibForGlyAmidine_synth_PurQ"/>
</dbReference>
<comment type="caution">
    <text evidence="9">The sequence shown here is derived from an EMBL/GenBank/DDBJ whole genome shotgun (WGS) entry which is preliminary data.</text>
</comment>
<dbReference type="Pfam" id="PF13507">
    <property type="entry name" value="GATase_5"/>
    <property type="match status" value="1"/>
</dbReference>
<comment type="subunit">
    <text evidence="8">Part of the FGAM synthase complex composed of 1 PurL, 1 PurQ and 2 PurS subunits.</text>
</comment>
<sequence length="266" mass="29304">MMAKALVLTGYGINCDEETAFAFEKAGAGAEIVHVNDLIKEPKMLRQFQIFAFPGGFSYGDDTGSGNALANKVRNNLWQDIMEFIEDEKLVIGICNGFQVIANLGLLPGFDARYGKRQVALAPNNTARYECRWVSLVNMSKKCVFTKGISEIRMPVAHGEGKFTASKDVLNRLNENGQIVFKYAKGEGLANGEFPFNPNGSMLDIAGICNETGRIFGLMPHPERNIFSTQPDDWTLQKEILKRKGGSMPAGGAGMQIFRNAVDFFK</sequence>
<feature type="active site" evidence="8">
    <location>
        <position position="223"/>
    </location>
</feature>
<dbReference type="CDD" id="cd01740">
    <property type="entry name" value="GATase1_FGAR_AT"/>
    <property type="match status" value="1"/>
</dbReference>
<evidence type="ECO:0000256" key="7">
    <source>
        <dbReference type="ARBA" id="ARBA00022962"/>
    </source>
</evidence>
<dbReference type="HAMAP" id="MF_00421">
    <property type="entry name" value="PurQ"/>
    <property type="match status" value="1"/>
</dbReference>
<keyword evidence="1 8" id="KW-0963">Cytoplasm</keyword>
<feature type="active site" description="Nucleophile" evidence="8">
    <location>
        <position position="95"/>
    </location>
</feature>
<dbReference type="EC" id="3.5.1.2" evidence="8"/>
<dbReference type="GO" id="GO:0004642">
    <property type="term" value="F:phosphoribosylformylglycinamidine synthase activity"/>
    <property type="evidence" value="ECO:0007669"/>
    <property type="project" value="UniProtKB-UniRule"/>
</dbReference>
<keyword evidence="5 8" id="KW-0378">Hydrolase</keyword>
<reference evidence="9" key="1">
    <citation type="submission" date="2021-01" db="EMBL/GenBank/DDBJ databases">
        <title>Active Sulfur Cycling in an Early Earth Analoge.</title>
        <authorList>
            <person name="Hahn C.R."/>
            <person name="Youssef N.H."/>
            <person name="Elshahed M."/>
        </authorList>
    </citation>
    <scope>NUCLEOTIDE SEQUENCE</scope>
    <source>
        <strain evidence="9">Zod_Metabat.1151</strain>
    </source>
</reference>
<keyword evidence="2 8" id="KW-0436">Ligase</keyword>
<dbReference type="AlphaFoldDB" id="A0A938YRX9"/>
<dbReference type="Gene3D" id="3.40.50.880">
    <property type="match status" value="1"/>
</dbReference>
<evidence type="ECO:0000256" key="4">
    <source>
        <dbReference type="ARBA" id="ARBA00022755"/>
    </source>
</evidence>
<dbReference type="SMART" id="SM01211">
    <property type="entry name" value="GATase_5"/>
    <property type="match status" value="1"/>
</dbReference>
<dbReference type="InterPro" id="IPR029062">
    <property type="entry name" value="Class_I_gatase-like"/>
</dbReference>
<comment type="catalytic activity">
    <reaction evidence="8">
        <text>L-glutamine + H2O = L-glutamate + NH4(+)</text>
        <dbReference type="Rhea" id="RHEA:15889"/>
        <dbReference type="ChEBI" id="CHEBI:15377"/>
        <dbReference type="ChEBI" id="CHEBI:28938"/>
        <dbReference type="ChEBI" id="CHEBI:29985"/>
        <dbReference type="ChEBI" id="CHEBI:58359"/>
        <dbReference type="EC" id="3.5.1.2"/>
    </reaction>
</comment>
<feature type="active site" evidence="8">
    <location>
        <position position="221"/>
    </location>
</feature>
<comment type="pathway">
    <text evidence="8">Purine metabolism; IMP biosynthesis via de novo pathway; 5-amino-1-(5-phospho-D-ribosyl)imidazole from N(2)-formyl-N(1)-(5-phospho-D-ribosyl)glycinamide: step 1/2.</text>
</comment>
<dbReference type="NCBIfam" id="TIGR01737">
    <property type="entry name" value="FGAM_synth_I"/>
    <property type="match status" value="1"/>
</dbReference>
<gene>
    <name evidence="8 9" type="primary">purQ</name>
    <name evidence="9" type="ORF">JW744_05135</name>
</gene>
<comment type="subcellular location">
    <subcellularLocation>
        <location evidence="8">Cytoplasm</location>
    </subcellularLocation>
</comment>
<accession>A0A938YRX9</accession>
<protein>
    <recommendedName>
        <fullName evidence="8">Phosphoribosylformylglycinamidine synthase subunit PurQ</fullName>
        <shortName evidence="8">FGAM synthase</shortName>
        <ecNumber evidence="8">6.3.5.3</ecNumber>
    </recommendedName>
    <alternativeName>
        <fullName evidence="8">Formylglycinamide ribonucleotide amidotransferase subunit I</fullName>
        <shortName evidence="8">FGAR amidotransferase I</shortName>
        <shortName evidence="8">FGAR-AT I</shortName>
    </alternativeName>
    <alternativeName>
        <fullName evidence="8">Glutaminase PurQ</fullName>
        <ecNumber evidence="8">3.5.1.2</ecNumber>
    </alternativeName>
    <alternativeName>
        <fullName evidence="8">Phosphoribosylformylglycinamidine synthase subunit I</fullName>
    </alternativeName>
</protein>
<dbReference type="GO" id="GO:0005524">
    <property type="term" value="F:ATP binding"/>
    <property type="evidence" value="ECO:0007669"/>
    <property type="project" value="UniProtKB-KW"/>
</dbReference>
<evidence type="ECO:0000256" key="6">
    <source>
        <dbReference type="ARBA" id="ARBA00022840"/>
    </source>
</evidence>
<dbReference type="EMBL" id="JAFGDB010000088">
    <property type="protein sequence ID" value="MBN2067825.1"/>
    <property type="molecule type" value="Genomic_DNA"/>
</dbReference>
<evidence type="ECO:0000313" key="9">
    <source>
        <dbReference type="EMBL" id="MBN2067825.1"/>
    </source>
</evidence>
<evidence type="ECO:0000256" key="2">
    <source>
        <dbReference type="ARBA" id="ARBA00022598"/>
    </source>
</evidence>
<dbReference type="PANTHER" id="PTHR10099">
    <property type="entry name" value="PHOSPHORIBOSYLFORMYLGLYCINAMIDINE SYNTHASE"/>
    <property type="match status" value="1"/>
</dbReference>
<evidence type="ECO:0000313" key="10">
    <source>
        <dbReference type="Proteomes" id="UP000809243"/>
    </source>
</evidence>
<dbReference type="PIRSF" id="PIRSF001586">
    <property type="entry name" value="FGAM_synth_I"/>
    <property type="match status" value="1"/>
</dbReference>
<keyword evidence="4 8" id="KW-0658">Purine biosynthesis</keyword>
<keyword evidence="6 8" id="KW-0067">ATP-binding</keyword>
<evidence type="ECO:0000256" key="3">
    <source>
        <dbReference type="ARBA" id="ARBA00022741"/>
    </source>
</evidence>
<dbReference type="SUPFAM" id="SSF52317">
    <property type="entry name" value="Class I glutamine amidotransferase-like"/>
    <property type="match status" value="1"/>
</dbReference>
<evidence type="ECO:0000256" key="8">
    <source>
        <dbReference type="HAMAP-Rule" id="MF_00421"/>
    </source>
</evidence>
<evidence type="ECO:0000256" key="1">
    <source>
        <dbReference type="ARBA" id="ARBA00022490"/>
    </source>
</evidence>
<evidence type="ECO:0000256" key="5">
    <source>
        <dbReference type="ARBA" id="ARBA00022801"/>
    </source>
</evidence>
<dbReference type="GO" id="GO:0006189">
    <property type="term" value="P:'de novo' IMP biosynthetic process"/>
    <property type="evidence" value="ECO:0007669"/>
    <property type="project" value="UniProtKB-UniRule"/>
</dbReference>
<keyword evidence="3 8" id="KW-0547">Nucleotide-binding</keyword>
<comment type="catalytic activity">
    <reaction evidence="8">
        <text>N(2)-formyl-N(1)-(5-phospho-beta-D-ribosyl)glycinamide + L-glutamine + ATP + H2O = 2-formamido-N(1)-(5-O-phospho-beta-D-ribosyl)acetamidine + L-glutamate + ADP + phosphate + H(+)</text>
        <dbReference type="Rhea" id="RHEA:17129"/>
        <dbReference type="ChEBI" id="CHEBI:15377"/>
        <dbReference type="ChEBI" id="CHEBI:15378"/>
        <dbReference type="ChEBI" id="CHEBI:29985"/>
        <dbReference type="ChEBI" id="CHEBI:30616"/>
        <dbReference type="ChEBI" id="CHEBI:43474"/>
        <dbReference type="ChEBI" id="CHEBI:58359"/>
        <dbReference type="ChEBI" id="CHEBI:147286"/>
        <dbReference type="ChEBI" id="CHEBI:147287"/>
        <dbReference type="ChEBI" id="CHEBI:456216"/>
        <dbReference type="EC" id="6.3.5.3"/>
    </reaction>
</comment>
<dbReference type="PROSITE" id="PS51273">
    <property type="entry name" value="GATASE_TYPE_1"/>
    <property type="match status" value="1"/>
</dbReference>
<comment type="function">
    <text evidence="8">Part of the phosphoribosylformylglycinamidine synthase complex involved in the purines biosynthetic pathway. Catalyzes the ATP-dependent conversion of formylglycinamide ribonucleotide (FGAR) and glutamine to yield formylglycinamidine ribonucleotide (FGAM) and glutamate. The FGAM synthase complex is composed of three subunits. PurQ produces an ammonia molecule by converting glutamine to glutamate. PurL transfers the ammonia molecule to FGAR to form FGAM in an ATP-dependent manner. PurS interacts with PurQ and PurL and is thought to assist in the transfer of the ammonia molecule from PurQ to PurL.</text>
</comment>
<name>A0A938YRX9_9ARCH</name>
<dbReference type="Proteomes" id="UP000809243">
    <property type="component" value="Unassembled WGS sequence"/>
</dbReference>
<keyword evidence="7 8" id="KW-0315">Glutamine amidotransferase</keyword>
<organism evidence="9 10">
    <name type="scientific">Candidatus Iainarchaeum sp</name>
    <dbReference type="NCBI Taxonomy" id="3101447"/>
    <lineage>
        <taxon>Archaea</taxon>
        <taxon>Candidatus Iainarchaeota</taxon>
        <taxon>Candidatus Iainarchaeia</taxon>
        <taxon>Candidatus Iainarchaeales</taxon>
        <taxon>Candidatus Iainarchaeaceae</taxon>
        <taxon>Candidatus Iainarchaeum</taxon>
    </lineage>
</organism>
<dbReference type="GO" id="GO:0004359">
    <property type="term" value="F:glutaminase activity"/>
    <property type="evidence" value="ECO:0007669"/>
    <property type="project" value="UniProtKB-EC"/>
</dbReference>
<dbReference type="EC" id="6.3.5.3" evidence="8"/>
<dbReference type="PANTHER" id="PTHR10099:SF1">
    <property type="entry name" value="PHOSPHORIBOSYLFORMYLGLYCINAMIDINE SYNTHASE"/>
    <property type="match status" value="1"/>
</dbReference>